<gene>
    <name evidence="8" type="ORF">HF325_001446</name>
</gene>
<keyword evidence="9" id="KW-1185">Reference proteome</keyword>
<dbReference type="GO" id="GO:0015174">
    <property type="term" value="F:basic amino acid transmembrane transporter activity"/>
    <property type="evidence" value="ECO:0007669"/>
    <property type="project" value="UniProtKB-ARBA"/>
</dbReference>
<name>A0A8H7GYF0_9ASCO</name>
<feature type="transmembrane region" description="Helical" evidence="7">
    <location>
        <begin position="79"/>
        <end position="100"/>
    </location>
</feature>
<comment type="subcellular location">
    <subcellularLocation>
        <location evidence="1">Membrane</location>
        <topology evidence="1">Multi-pass membrane protein</topology>
    </subcellularLocation>
</comment>
<evidence type="ECO:0000256" key="5">
    <source>
        <dbReference type="ARBA" id="ARBA00038039"/>
    </source>
</evidence>
<evidence type="ECO:0000313" key="8">
    <source>
        <dbReference type="EMBL" id="KAF8003998.1"/>
    </source>
</evidence>
<proteinExistence type="inferred from homology"/>
<comment type="caution">
    <text evidence="8">The sequence shown here is derived from an EMBL/GenBank/DDBJ whole genome shotgun (WGS) entry which is preliminary data.</text>
</comment>
<dbReference type="PANTHER" id="PTHR16201:SF44">
    <property type="entry name" value="SEVEN TRANSMEMBRANE PROTEIN 1"/>
    <property type="match status" value="1"/>
</dbReference>
<evidence type="ECO:0000256" key="1">
    <source>
        <dbReference type="ARBA" id="ARBA00004141"/>
    </source>
</evidence>
<dbReference type="Proteomes" id="UP000649328">
    <property type="component" value="Unassembled WGS sequence"/>
</dbReference>
<keyword evidence="2 7" id="KW-0812">Transmembrane</keyword>
<dbReference type="GO" id="GO:0034486">
    <property type="term" value="P:vacuolar transmembrane transport"/>
    <property type="evidence" value="ECO:0007669"/>
    <property type="project" value="UniProtKB-ARBA"/>
</dbReference>
<evidence type="ECO:0000256" key="7">
    <source>
        <dbReference type="SAM" id="Phobius"/>
    </source>
</evidence>
<dbReference type="FunFam" id="1.20.1280.290:FF:000009">
    <property type="entry name" value="PQ loop repeat family protein"/>
    <property type="match status" value="1"/>
</dbReference>
<evidence type="ECO:0000256" key="4">
    <source>
        <dbReference type="ARBA" id="ARBA00023136"/>
    </source>
</evidence>
<comment type="catalytic activity">
    <reaction evidence="6">
        <text>L-histidine(out) + L-arginine(in) = L-histidine(in) + L-arginine(out)</text>
        <dbReference type="Rhea" id="RHEA:71063"/>
        <dbReference type="ChEBI" id="CHEBI:32682"/>
        <dbReference type="ChEBI" id="CHEBI:57595"/>
    </reaction>
</comment>
<comment type="similarity">
    <text evidence="5">Belongs to the laat-1 family.</text>
</comment>
<reference evidence="8" key="1">
    <citation type="submission" date="2020-10" db="EMBL/GenBank/DDBJ databases">
        <title>The Whole-Genome Sequence of Metschnikowia persimmonesis, a Novel Endophytic Yeast Species Isolated from Medicinal Plant Diospyros kaki Thumb.</title>
        <authorList>
            <person name="Rahmat E."/>
            <person name="Kang Y."/>
        </authorList>
    </citation>
    <scope>NUCLEOTIDE SEQUENCE</scope>
    <source>
        <strain evidence="8">KIOM G15050</strain>
    </source>
</reference>
<dbReference type="PANTHER" id="PTHR16201">
    <property type="entry name" value="SEVEN TRANSMEMBRANE PROTEIN 1-RELATED"/>
    <property type="match status" value="1"/>
</dbReference>
<keyword evidence="4 7" id="KW-0472">Membrane</keyword>
<dbReference type="SMART" id="SM00679">
    <property type="entry name" value="CTNS"/>
    <property type="match status" value="1"/>
</dbReference>
<dbReference type="AlphaFoldDB" id="A0A8H7GYF0"/>
<evidence type="ECO:0000256" key="3">
    <source>
        <dbReference type="ARBA" id="ARBA00022989"/>
    </source>
</evidence>
<dbReference type="Gene3D" id="1.20.1280.290">
    <property type="match status" value="1"/>
</dbReference>
<keyword evidence="3 7" id="KW-1133">Transmembrane helix</keyword>
<protein>
    <recommendedName>
        <fullName evidence="10">PQ loop repeat protein</fullName>
    </recommendedName>
</protein>
<dbReference type="OrthoDB" id="8048523at2759"/>
<accession>A0A8H7GYF0</accession>
<dbReference type="EMBL" id="JACBPP010000002">
    <property type="protein sequence ID" value="KAF8003998.1"/>
    <property type="molecule type" value="Genomic_DNA"/>
</dbReference>
<evidence type="ECO:0000313" key="9">
    <source>
        <dbReference type="Proteomes" id="UP000649328"/>
    </source>
</evidence>
<dbReference type="InterPro" id="IPR051415">
    <property type="entry name" value="LAAT-1"/>
</dbReference>
<organism evidence="8 9">
    <name type="scientific">Metschnikowia pulcherrima</name>
    <dbReference type="NCBI Taxonomy" id="27326"/>
    <lineage>
        <taxon>Eukaryota</taxon>
        <taxon>Fungi</taxon>
        <taxon>Dikarya</taxon>
        <taxon>Ascomycota</taxon>
        <taxon>Saccharomycotina</taxon>
        <taxon>Pichiomycetes</taxon>
        <taxon>Metschnikowiaceae</taxon>
        <taxon>Metschnikowia</taxon>
    </lineage>
</organism>
<feature type="transmembrane region" description="Helical" evidence="7">
    <location>
        <begin position="20"/>
        <end position="40"/>
    </location>
</feature>
<evidence type="ECO:0008006" key="10">
    <source>
        <dbReference type="Google" id="ProtNLM"/>
    </source>
</evidence>
<evidence type="ECO:0000256" key="6">
    <source>
        <dbReference type="ARBA" id="ARBA00050768"/>
    </source>
</evidence>
<dbReference type="GO" id="GO:0098852">
    <property type="term" value="C:lytic vacuole membrane"/>
    <property type="evidence" value="ECO:0007669"/>
    <property type="project" value="UniProtKB-ARBA"/>
</dbReference>
<dbReference type="Pfam" id="PF04193">
    <property type="entry name" value="PQ-loop"/>
    <property type="match status" value="1"/>
</dbReference>
<dbReference type="InterPro" id="IPR006603">
    <property type="entry name" value="PQ-loop_rpt"/>
</dbReference>
<sequence length="139" mass="16026">MFSVLSALAEHLAPWRTTVSGVMGLTSLACWIVLLMPQLIEQWRMKSAEGIAIGFILIWFLGDVFNLIGALWAHLLPEVVFLAIWFCIADFMMILSYFYYTRMYPKHHPAKARSSRFSRRNGPGPAFTQEIFYSHRYCA</sequence>
<evidence type="ECO:0000256" key="2">
    <source>
        <dbReference type="ARBA" id="ARBA00022692"/>
    </source>
</evidence>
<feature type="transmembrane region" description="Helical" evidence="7">
    <location>
        <begin position="52"/>
        <end position="73"/>
    </location>
</feature>